<gene>
    <name evidence="2" type="ORF">OPV22_020198</name>
</gene>
<feature type="region of interest" description="Disordered" evidence="1">
    <location>
        <begin position="105"/>
        <end position="129"/>
    </location>
</feature>
<name>A0AAV8QDP3_ENSVE</name>
<proteinExistence type="predicted"/>
<evidence type="ECO:0000256" key="1">
    <source>
        <dbReference type="SAM" id="MobiDB-lite"/>
    </source>
</evidence>
<dbReference type="EMBL" id="JAQQAF010000006">
    <property type="protein sequence ID" value="KAJ8476471.1"/>
    <property type="molecule type" value="Genomic_DNA"/>
</dbReference>
<comment type="caution">
    <text evidence="2">The sequence shown here is derived from an EMBL/GenBank/DDBJ whole genome shotgun (WGS) entry which is preliminary data.</text>
</comment>
<evidence type="ECO:0000313" key="2">
    <source>
        <dbReference type="EMBL" id="KAJ8476471.1"/>
    </source>
</evidence>
<sequence length="192" mass="21247">MGTGILSTTENRSFLSKNYARQLEQIKNKYCGKVVDFQYHVGCMQRCIRTLNCSIIRNITILQVSEEGAAAQRGKKEARIWQQCDGRRIKWCNYVPLHAFRLKTKRKRRGNRGGGGGRESERGDRTGSGFPVAAQEVEKNGVFALGAALGVLLGEHHVHEASGAGGEHHRRRLGAGLARQPLLGLRREARGG</sequence>
<protein>
    <submittedName>
        <fullName evidence="2">Uncharacterized protein</fullName>
    </submittedName>
</protein>
<organism evidence="2 3">
    <name type="scientific">Ensete ventricosum</name>
    <name type="common">Abyssinian banana</name>
    <name type="synonym">Musa ensete</name>
    <dbReference type="NCBI Taxonomy" id="4639"/>
    <lineage>
        <taxon>Eukaryota</taxon>
        <taxon>Viridiplantae</taxon>
        <taxon>Streptophyta</taxon>
        <taxon>Embryophyta</taxon>
        <taxon>Tracheophyta</taxon>
        <taxon>Spermatophyta</taxon>
        <taxon>Magnoliopsida</taxon>
        <taxon>Liliopsida</taxon>
        <taxon>Zingiberales</taxon>
        <taxon>Musaceae</taxon>
        <taxon>Ensete</taxon>
    </lineage>
</organism>
<dbReference type="AlphaFoldDB" id="A0AAV8QDP3"/>
<reference evidence="2 3" key="1">
    <citation type="submission" date="2022-12" db="EMBL/GenBank/DDBJ databases">
        <title>Chromosome-scale assembly of the Ensete ventricosum genome.</title>
        <authorList>
            <person name="Dussert Y."/>
            <person name="Stocks J."/>
            <person name="Wendawek A."/>
            <person name="Woldeyes F."/>
            <person name="Nichols R.A."/>
            <person name="Borrell J.S."/>
        </authorList>
    </citation>
    <scope>NUCLEOTIDE SEQUENCE [LARGE SCALE GENOMIC DNA]</scope>
    <source>
        <strain evidence="3">cv. Maze</strain>
        <tissue evidence="2">Seeds</tissue>
    </source>
</reference>
<evidence type="ECO:0000313" key="3">
    <source>
        <dbReference type="Proteomes" id="UP001222027"/>
    </source>
</evidence>
<keyword evidence="3" id="KW-1185">Reference proteome</keyword>
<dbReference type="Proteomes" id="UP001222027">
    <property type="component" value="Unassembled WGS sequence"/>
</dbReference>
<accession>A0AAV8QDP3</accession>